<gene>
    <name evidence="1" type="ORF">F383_34453</name>
</gene>
<dbReference type="EMBL" id="KN441169">
    <property type="protein sequence ID" value="KHG27469.1"/>
    <property type="molecule type" value="Genomic_DNA"/>
</dbReference>
<evidence type="ECO:0000313" key="2">
    <source>
        <dbReference type="Proteomes" id="UP000032142"/>
    </source>
</evidence>
<keyword evidence="2" id="KW-1185">Reference proteome</keyword>
<evidence type="ECO:0000313" key="1">
    <source>
        <dbReference type="EMBL" id="KHG27469.1"/>
    </source>
</evidence>
<dbReference type="Proteomes" id="UP000032142">
    <property type="component" value="Unassembled WGS sequence"/>
</dbReference>
<sequence length="55" mass="6463">MYPGSSLLAHAEVKTSRRHSYSFSLLLKRVRSTDHAMQYAERCLNSNQYKNYKPQ</sequence>
<proteinExistence type="predicted"/>
<reference evidence="2" key="1">
    <citation type="submission" date="2014-09" db="EMBL/GenBank/DDBJ databases">
        <authorList>
            <person name="Mudge J."/>
            <person name="Ramaraj T."/>
            <person name="Lindquist I.E."/>
            <person name="Bharti A.K."/>
            <person name="Sundararajan A."/>
            <person name="Cameron C.T."/>
            <person name="Woodward J.E."/>
            <person name="May G.D."/>
            <person name="Brubaker C."/>
            <person name="Broadhvest J."/>
            <person name="Wilkins T.A."/>
        </authorList>
    </citation>
    <scope>NUCLEOTIDE SEQUENCE</scope>
    <source>
        <strain evidence="2">cv. AKA8401</strain>
    </source>
</reference>
<dbReference type="AlphaFoldDB" id="A0A0B0PSQ2"/>
<accession>A0A0B0PSQ2</accession>
<organism evidence="1 2">
    <name type="scientific">Gossypium arboreum</name>
    <name type="common">Tree cotton</name>
    <name type="synonym">Gossypium nanking</name>
    <dbReference type="NCBI Taxonomy" id="29729"/>
    <lineage>
        <taxon>Eukaryota</taxon>
        <taxon>Viridiplantae</taxon>
        <taxon>Streptophyta</taxon>
        <taxon>Embryophyta</taxon>
        <taxon>Tracheophyta</taxon>
        <taxon>Spermatophyta</taxon>
        <taxon>Magnoliopsida</taxon>
        <taxon>eudicotyledons</taxon>
        <taxon>Gunneridae</taxon>
        <taxon>Pentapetalae</taxon>
        <taxon>rosids</taxon>
        <taxon>malvids</taxon>
        <taxon>Malvales</taxon>
        <taxon>Malvaceae</taxon>
        <taxon>Malvoideae</taxon>
        <taxon>Gossypium</taxon>
    </lineage>
</organism>
<name>A0A0B0PSQ2_GOSAR</name>
<protein>
    <submittedName>
        <fullName evidence="1">Uncharacterized protein</fullName>
    </submittedName>
</protein>